<evidence type="ECO:0000259" key="11">
    <source>
        <dbReference type="Pfam" id="PF25994"/>
    </source>
</evidence>
<dbReference type="Proteomes" id="UP000063964">
    <property type="component" value="Chromosome"/>
</dbReference>
<evidence type="ECO:0000256" key="5">
    <source>
        <dbReference type="ARBA" id="ARBA00022519"/>
    </source>
</evidence>
<evidence type="ECO:0000256" key="7">
    <source>
        <dbReference type="ARBA" id="ARBA00022989"/>
    </source>
</evidence>
<keyword evidence="5" id="KW-0997">Cell inner membrane</keyword>
<evidence type="ECO:0000256" key="2">
    <source>
        <dbReference type="ARBA" id="ARBA00009477"/>
    </source>
</evidence>
<evidence type="ECO:0000256" key="8">
    <source>
        <dbReference type="ARBA" id="ARBA00023136"/>
    </source>
</evidence>
<evidence type="ECO:0000256" key="6">
    <source>
        <dbReference type="ARBA" id="ARBA00022692"/>
    </source>
</evidence>
<evidence type="ECO:0000256" key="3">
    <source>
        <dbReference type="ARBA" id="ARBA00022448"/>
    </source>
</evidence>
<keyword evidence="4" id="KW-1003">Cell membrane</keyword>
<dbReference type="STRING" id="888061.AXF15_03170"/>
<dbReference type="PANTHER" id="PTHR30386:SF26">
    <property type="entry name" value="TRANSPORT PROTEIN COMB"/>
    <property type="match status" value="1"/>
</dbReference>
<evidence type="ECO:0000313" key="14">
    <source>
        <dbReference type="Proteomes" id="UP000063964"/>
    </source>
</evidence>
<dbReference type="PROSITE" id="PS00543">
    <property type="entry name" value="HLYD_FAMILY"/>
    <property type="match status" value="1"/>
</dbReference>
<name>A0A0X8JNT2_9BACT</name>
<keyword evidence="7 10" id="KW-1133">Transmembrane helix</keyword>
<dbReference type="KEGG" id="doa:AXF15_03170"/>
<dbReference type="InterPro" id="IPR010129">
    <property type="entry name" value="T1SS_HlyD"/>
</dbReference>
<dbReference type="AlphaFoldDB" id="A0A0X8JNT2"/>
<dbReference type="NCBIfam" id="TIGR01843">
    <property type="entry name" value="type_I_hlyD"/>
    <property type="match status" value="1"/>
</dbReference>
<keyword evidence="8 10" id="KW-0472">Membrane</keyword>
<feature type="transmembrane region" description="Helical" evidence="10">
    <location>
        <begin position="29"/>
        <end position="49"/>
    </location>
</feature>
<dbReference type="Pfam" id="PF26002">
    <property type="entry name" value="Beta-barrel_AprE"/>
    <property type="match status" value="1"/>
</dbReference>
<comment type="subcellular location">
    <subcellularLocation>
        <location evidence="1">Cell inner membrane</location>
        <topology evidence="1">Single-pass membrane protein</topology>
    </subcellularLocation>
</comment>
<reference evidence="14" key="1">
    <citation type="submission" date="2016-02" db="EMBL/GenBank/DDBJ databases">
        <authorList>
            <person name="Holder M.E."/>
            <person name="Ajami N.J."/>
            <person name="Petrosino J.F."/>
        </authorList>
    </citation>
    <scope>NUCLEOTIDE SEQUENCE [LARGE SCALE GENOMIC DNA]</scope>
    <source>
        <strain evidence="14">DSM 12838</strain>
    </source>
</reference>
<feature type="domain" description="AprE-like long alpha-helical hairpin" evidence="11">
    <location>
        <begin position="104"/>
        <end position="287"/>
    </location>
</feature>
<feature type="domain" description="AprE-like beta-barrel" evidence="12">
    <location>
        <begin position="330"/>
        <end position="419"/>
    </location>
</feature>
<comment type="similarity">
    <text evidence="2">Belongs to the membrane fusion protein (MFP) (TC 8.A.1) family.</text>
</comment>
<protein>
    <submittedName>
        <fullName evidence="13">Hemolysin secretion protein D</fullName>
    </submittedName>
</protein>
<dbReference type="InterPro" id="IPR058982">
    <property type="entry name" value="Beta-barrel_AprE"/>
</dbReference>
<evidence type="ECO:0000256" key="10">
    <source>
        <dbReference type="SAM" id="Phobius"/>
    </source>
</evidence>
<dbReference type="InterPro" id="IPR006144">
    <property type="entry name" value="Secretion_HlyD_CS"/>
</dbReference>
<evidence type="ECO:0000256" key="9">
    <source>
        <dbReference type="SAM" id="Coils"/>
    </source>
</evidence>
<evidence type="ECO:0000259" key="12">
    <source>
        <dbReference type="Pfam" id="PF26002"/>
    </source>
</evidence>
<keyword evidence="6 10" id="KW-0812">Transmembrane</keyword>
<dbReference type="OrthoDB" id="9810980at2"/>
<evidence type="ECO:0000256" key="4">
    <source>
        <dbReference type="ARBA" id="ARBA00022475"/>
    </source>
</evidence>
<keyword evidence="9" id="KW-0175">Coiled coil</keyword>
<keyword evidence="14" id="KW-1185">Reference proteome</keyword>
<organism evidence="13 14">
    <name type="scientific">Desulfomicrobium orale DSM 12838</name>
    <dbReference type="NCBI Taxonomy" id="888061"/>
    <lineage>
        <taxon>Bacteria</taxon>
        <taxon>Pseudomonadati</taxon>
        <taxon>Thermodesulfobacteriota</taxon>
        <taxon>Desulfovibrionia</taxon>
        <taxon>Desulfovibrionales</taxon>
        <taxon>Desulfomicrobiaceae</taxon>
        <taxon>Desulfomicrobium</taxon>
    </lineage>
</organism>
<keyword evidence="3" id="KW-0813">Transport</keyword>
<sequence length="442" mass="49601">MRKRRYSEEELGFMSEVDAAMYNRGRGGAYVLSLTICLFLASFLVWAHFAVLDEVTRGMGQVIPSQRVQVIQNLEGGILEETLVRENQIVEKGDILVRISNELAQSTLKDMASQALTHQGAITRLHAEATGTDPDFSEELKTKAPKVITDQMAIYRARMDQLEQELKILRSQHTQRVQEASEMNIRRNQVANDLKLAQEQLNIARPLMEKNVYPRVEYLSLERTVSSLRGDLQTLNVSIPRTQQAAQEFKERQNQRLAEFKAQALQEMNQHQVELNSKLHALSAGQDRVTRTDVRSPVRGTVKQVILNTAGGVVKPGEPILEILPLDDTLLIEANIKPADIAFLHPGQKAMIKITAYDFSIYGGLEGSVEQISADTIENQKGESFYKVKLRTQAAAITYRGETLPIIPGMTASVDILTGKKSVLDYLLKPILKARQNALRER</sequence>
<evidence type="ECO:0000256" key="1">
    <source>
        <dbReference type="ARBA" id="ARBA00004377"/>
    </source>
</evidence>
<dbReference type="EMBL" id="CP014230">
    <property type="protein sequence ID" value="AMD92207.1"/>
    <property type="molecule type" value="Genomic_DNA"/>
</dbReference>
<dbReference type="GO" id="GO:0005886">
    <property type="term" value="C:plasma membrane"/>
    <property type="evidence" value="ECO:0007669"/>
    <property type="project" value="UniProtKB-SubCell"/>
</dbReference>
<evidence type="ECO:0000313" key="13">
    <source>
        <dbReference type="EMBL" id="AMD92207.1"/>
    </source>
</evidence>
<dbReference type="InterPro" id="IPR050739">
    <property type="entry name" value="MFP"/>
</dbReference>
<accession>A0A0X8JNT2</accession>
<proteinExistence type="inferred from homology"/>
<gene>
    <name evidence="13" type="ORF">AXF15_03170</name>
</gene>
<dbReference type="Pfam" id="PF25994">
    <property type="entry name" value="HH_AprE"/>
    <property type="match status" value="1"/>
</dbReference>
<dbReference type="InterPro" id="IPR058781">
    <property type="entry name" value="HH_AprE-like"/>
</dbReference>
<dbReference type="PANTHER" id="PTHR30386">
    <property type="entry name" value="MEMBRANE FUSION SUBUNIT OF EMRAB-TOLC MULTIDRUG EFFLUX PUMP"/>
    <property type="match status" value="1"/>
</dbReference>
<feature type="coiled-coil region" evidence="9">
    <location>
        <begin position="152"/>
        <end position="200"/>
    </location>
</feature>
<dbReference type="Gene3D" id="2.40.30.170">
    <property type="match status" value="1"/>
</dbReference>
<dbReference type="GO" id="GO:0009306">
    <property type="term" value="P:protein secretion"/>
    <property type="evidence" value="ECO:0007669"/>
    <property type="project" value="InterPro"/>
</dbReference>
<dbReference type="RefSeq" id="WP_066603226.1">
    <property type="nucleotide sequence ID" value="NZ_CP014230.1"/>
</dbReference>
<dbReference type="PRINTS" id="PR01490">
    <property type="entry name" value="RTXTOXIND"/>
</dbReference>